<gene>
    <name evidence="4" type="ORF">FBZ82_104204</name>
</gene>
<dbReference type="InterPro" id="IPR050625">
    <property type="entry name" value="ParA/MinD_ATPase"/>
</dbReference>
<reference evidence="4 5" key="1">
    <citation type="submission" date="2019-06" db="EMBL/GenBank/DDBJ databases">
        <title>Genomic Encyclopedia of Type Strains, Phase IV (KMG-V): Genome sequencing to study the core and pangenomes of soil and plant-associated prokaryotes.</title>
        <authorList>
            <person name="Whitman W."/>
        </authorList>
    </citation>
    <scope>NUCLEOTIDE SEQUENCE [LARGE SCALE GENOMIC DNA]</scope>
    <source>
        <strain evidence="4 5">BR 11796</strain>
    </source>
</reference>
<dbReference type="EMBL" id="VITF01000004">
    <property type="protein sequence ID" value="TWA70044.1"/>
    <property type="molecule type" value="Genomic_DNA"/>
</dbReference>
<dbReference type="InterPro" id="IPR027417">
    <property type="entry name" value="P-loop_NTPase"/>
</dbReference>
<dbReference type="Gene3D" id="3.40.50.300">
    <property type="entry name" value="P-loop containing nucleotide triphosphate hydrolases"/>
    <property type="match status" value="1"/>
</dbReference>
<feature type="domain" description="CobQ/CobB/MinD/ParA nucleotide binding" evidence="3">
    <location>
        <begin position="4"/>
        <end position="232"/>
    </location>
</feature>
<dbReference type="PANTHER" id="PTHR43384:SF6">
    <property type="entry name" value="SEPTUM SITE-DETERMINING PROTEIN MIND HOMOLOG, CHLOROPLASTIC"/>
    <property type="match status" value="1"/>
</dbReference>
<dbReference type="RefSeq" id="WP_145675444.1">
    <property type="nucleotide sequence ID" value="NZ_VITF01000004.1"/>
</dbReference>
<dbReference type="SUPFAM" id="SSF52540">
    <property type="entry name" value="P-loop containing nucleoside triphosphate hydrolases"/>
    <property type="match status" value="1"/>
</dbReference>
<dbReference type="PANTHER" id="PTHR43384">
    <property type="entry name" value="SEPTUM SITE-DETERMINING PROTEIN MIND HOMOLOG, CHLOROPLASTIC-RELATED"/>
    <property type="match status" value="1"/>
</dbReference>
<evidence type="ECO:0000313" key="5">
    <source>
        <dbReference type="Proteomes" id="UP000316083"/>
    </source>
</evidence>
<dbReference type="InterPro" id="IPR002586">
    <property type="entry name" value="CobQ/CobB/MinD/ParA_Nub-bd_dom"/>
</dbReference>
<dbReference type="Proteomes" id="UP000316083">
    <property type="component" value="Unassembled WGS sequence"/>
</dbReference>
<dbReference type="FunFam" id="3.40.50.300:FF:001573">
    <property type="entry name" value="Carbon monoxide dehydrogenase accessory protein CooC"/>
    <property type="match status" value="1"/>
</dbReference>
<dbReference type="GO" id="GO:0016887">
    <property type="term" value="F:ATP hydrolysis activity"/>
    <property type="evidence" value="ECO:0007669"/>
    <property type="project" value="TreeGrafter"/>
</dbReference>
<dbReference type="GO" id="GO:0009898">
    <property type="term" value="C:cytoplasmic side of plasma membrane"/>
    <property type="evidence" value="ECO:0007669"/>
    <property type="project" value="TreeGrafter"/>
</dbReference>
<protein>
    <submittedName>
        <fullName evidence="4">CO dehydrogenase maturation factor</fullName>
    </submittedName>
</protein>
<name>A0A560BBR1_AZOBR</name>
<evidence type="ECO:0000256" key="1">
    <source>
        <dbReference type="ARBA" id="ARBA00022741"/>
    </source>
</evidence>
<organism evidence="4 5">
    <name type="scientific">Azospirillum brasilense</name>
    <dbReference type="NCBI Taxonomy" id="192"/>
    <lineage>
        <taxon>Bacteria</taxon>
        <taxon>Pseudomonadati</taxon>
        <taxon>Pseudomonadota</taxon>
        <taxon>Alphaproteobacteria</taxon>
        <taxon>Rhodospirillales</taxon>
        <taxon>Azospirillaceae</taxon>
        <taxon>Azospirillum</taxon>
    </lineage>
</organism>
<dbReference type="GO" id="GO:0005829">
    <property type="term" value="C:cytosol"/>
    <property type="evidence" value="ECO:0007669"/>
    <property type="project" value="TreeGrafter"/>
</dbReference>
<dbReference type="GO" id="GO:0005524">
    <property type="term" value="F:ATP binding"/>
    <property type="evidence" value="ECO:0007669"/>
    <property type="project" value="UniProtKB-KW"/>
</dbReference>
<dbReference type="PIRSF" id="PIRSF005647">
    <property type="entry name" value="CooC"/>
    <property type="match status" value="1"/>
</dbReference>
<dbReference type="CDD" id="cd02034">
    <property type="entry name" value="CooC1"/>
    <property type="match status" value="1"/>
</dbReference>
<evidence type="ECO:0000256" key="2">
    <source>
        <dbReference type="ARBA" id="ARBA00022840"/>
    </source>
</evidence>
<evidence type="ECO:0000259" key="3">
    <source>
        <dbReference type="Pfam" id="PF01656"/>
    </source>
</evidence>
<comment type="caution">
    <text evidence="4">The sequence shown here is derived from an EMBL/GenBank/DDBJ whole genome shotgun (WGS) entry which is preliminary data.</text>
</comment>
<accession>A0A560BBR1</accession>
<keyword evidence="1" id="KW-0547">Nucleotide-binding</keyword>
<dbReference type="InterPro" id="IPR014433">
    <property type="entry name" value="CooC"/>
</dbReference>
<sequence length="265" mass="27919">MKIAITGKGGVGKTTLAGLLARSFAAEGRKVLAIDADPDANLASALGVPAERLAGVQPFSRMKDLARERTGAAPGYGSLFILNPRVDDLPDQFSVEHAGVRLLLMGTVDHGGSGCVCPEHTLLRSLMKHLLIERDDALVMDMEAGVEHLGRATAESVDALVVVVEPGRRSLQTAGQIEALAADIGIRHVAFVGSKVTGPDDCSFMAGNLAEDRLLGFLSFDPSVRRADLEGVSAYDVSPAAVTEVEAIKQHLVAFIASRDQPCAR</sequence>
<keyword evidence="2" id="KW-0067">ATP-binding</keyword>
<dbReference type="GO" id="GO:0051782">
    <property type="term" value="P:negative regulation of cell division"/>
    <property type="evidence" value="ECO:0007669"/>
    <property type="project" value="TreeGrafter"/>
</dbReference>
<dbReference type="AlphaFoldDB" id="A0A560BBR1"/>
<evidence type="ECO:0000313" key="4">
    <source>
        <dbReference type="EMBL" id="TWA70044.1"/>
    </source>
</evidence>
<dbReference type="Pfam" id="PF01656">
    <property type="entry name" value="CbiA"/>
    <property type="match status" value="1"/>
</dbReference>
<proteinExistence type="predicted"/>